<name>A0A1L9RIX2_ASPWE</name>
<keyword evidence="3" id="KW-1185">Reference proteome</keyword>
<dbReference type="EMBL" id="KV878212">
    <property type="protein sequence ID" value="OJJ34882.1"/>
    <property type="molecule type" value="Genomic_DNA"/>
</dbReference>
<evidence type="ECO:0000256" key="1">
    <source>
        <dbReference type="SAM" id="MobiDB-lite"/>
    </source>
</evidence>
<dbReference type="OrthoDB" id="190201at2759"/>
<organism evidence="2 3">
    <name type="scientific">Aspergillus wentii DTO 134E9</name>
    <dbReference type="NCBI Taxonomy" id="1073089"/>
    <lineage>
        <taxon>Eukaryota</taxon>
        <taxon>Fungi</taxon>
        <taxon>Dikarya</taxon>
        <taxon>Ascomycota</taxon>
        <taxon>Pezizomycotina</taxon>
        <taxon>Eurotiomycetes</taxon>
        <taxon>Eurotiomycetidae</taxon>
        <taxon>Eurotiales</taxon>
        <taxon>Aspergillaceae</taxon>
        <taxon>Aspergillus</taxon>
        <taxon>Aspergillus subgen. Cremei</taxon>
    </lineage>
</organism>
<gene>
    <name evidence="2" type="ORF">ASPWEDRAFT_39995</name>
</gene>
<feature type="compositionally biased region" description="Polar residues" evidence="1">
    <location>
        <begin position="47"/>
        <end position="62"/>
    </location>
</feature>
<sequence>MEDSPTMLYPAGFPLLLPLIPTAIRQRMSRLYSFRPKLPNIDHNDNESIPNSHRGLASSSDPQLAYYRPMSESSTGEVQRRPVTASAEDRGLSDSSSKSDTSISISDGESHSPTSKYEADSGVRWNRVIPAFNLLRNAGYEAQQSHSDVRLVRSLYITAVGYLLDALPTDLTDHETRTITQKLPDSIQTSFPTAVSQTNNSSHHPVSQRTPSERSYLHRLLASTIIQLFLLIQFLLPYAKILLQQMYQYERSHRVTERLVAATVDVADSLGKGGMNLGTAILGFQEGKVGAAVADLVSWWVEGIAGGIHDGVGEGMMILGVVRSDLNSGMDGMSTMHMGQR</sequence>
<dbReference type="Proteomes" id="UP000184383">
    <property type="component" value="Unassembled WGS sequence"/>
</dbReference>
<dbReference type="RefSeq" id="XP_040688558.1">
    <property type="nucleotide sequence ID" value="XM_040835226.1"/>
</dbReference>
<dbReference type="VEuPathDB" id="FungiDB:ASPWEDRAFT_39995"/>
<reference evidence="3" key="1">
    <citation type="journal article" date="2017" name="Genome Biol.">
        <title>Comparative genomics reveals high biological diversity and specific adaptations in the industrially and medically important fungal genus Aspergillus.</title>
        <authorList>
            <person name="de Vries R.P."/>
            <person name="Riley R."/>
            <person name="Wiebenga A."/>
            <person name="Aguilar-Osorio G."/>
            <person name="Amillis S."/>
            <person name="Uchima C.A."/>
            <person name="Anderluh G."/>
            <person name="Asadollahi M."/>
            <person name="Askin M."/>
            <person name="Barry K."/>
            <person name="Battaglia E."/>
            <person name="Bayram O."/>
            <person name="Benocci T."/>
            <person name="Braus-Stromeyer S.A."/>
            <person name="Caldana C."/>
            <person name="Canovas D."/>
            <person name="Cerqueira G.C."/>
            <person name="Chen F."/>
            <person name="Chen W."/>
            <person name="Choi C."/>
            <person name="Clum A."/>
            <person name="Dos Santos R.A."/>
            <person name="Damasio A.R."/>
            <person name="Diallinas G."/>
            <person name="Emri T."/>
            <person name="Fekete E."/>
            <person name="Flipphi M."/>
            <person name="Freyberg S."/>
            <person name="Gallo A."/>
            <person name="Gournas C."/>
            <person name="Habgood R."/>
            <person name="Hainaut M."/>
            <person name="Harispe M.L."/>
            <person name="Henrissat B."/>
            <person name="Hilden K.S."/>
            <person name="Hope R."/>
            <person name="Hossain A."/>
            <person name="Karabika E."/>
            <person name="Karaffa L."/>
            <person name="Karanyi Z."/>
            <person name="Krasevec N."/>
            <person name="Kuo A."/>
            <person name="Kusch H."/>
            <person name="LaButti K."/>
            <person name="Lagendijk E.L."/>
            <person name="Lapidus A."/>
            <person name="Levasseur A."/>
            <person name="Lindquist E."/>
            <person name="Lipzen A."/>
            <person name="Logrieco A.F."/>
            <person name="MacCabe A."/>
            <person name="Maekelae M.R."/>
            <person name="Malavazi I."/>
            <person name="Melin P."/>
            <person name="Meyer V."/>
            <person name="Mielnichuk N."/>
            <person name="Miskei M."/>
            <person name="Molnar A.P."/>
            <person name="Mule G."/>
            <person name="Ngan C.Y."/>
            <person name="Orejas M."/>
            <person name="Orosz E."/>
            <person name="Ouedraogo J.P."/>
            <person name="Overkamp K.M."/>
            <person name="Park H.-S."/>
            <person name="Perrone G."/>
            <person name="Piumi F."/>
            <person name="Punt P.J."/>
            <person name="Ram A.F."/>
            <person name="Ramon A."/>
            <person name="Rauscher S."/>
            <person name="Record E."/>
            <person name="Riano-Pachon D.M."/>
            <person name="Robert V."/>
            <person name="Roehrig J."/>
            <person name="Ruller R."/>
            <person name="Salamov A."/>
            <person name="Salih N.S."/>
            <person name="Samson R.A."/>
            <person name="Sandor E."/>
            <person name="Sanguinetti M."/>
            <person name="Schuetze T."/>
            <person name="Sepcic K."/>
            <person name="Shelest E."/>
            <person name="Sherlock G."/>
            <person name="Sophianopoulou V."/>
            <person name="Squina F.M."/>
            <person name="Sun H."/>
            <person name="Susca A."/>
            <person name="Todd R.B."/>
            <person name="Tsang A."/>
            <person name="Unkles S.E."/>
            <person name="van de Wiele N."/>
            <person name="van Rossen-Uffink D."/>
            <person name="Oliveira J.V."/>
            <person name="Vesth T.C."/>
            <person name="Visser J."/>
            <person name="Yu J.-H."/>
            <person name="Zhou M."/>
            <person name="Andersen M.R."/>
            <person name="Archer D.B."/>
            <person name="Baker S.E."/>
            <person name="Benoit I."/>
            <person name="Brakhage A.A."/>
            <person name="Braus G.H."/>
            <person name="Fischer R."/>
            <person name="Frisvad J.C."/>
            <person name="Goldman G.H."/>
            <person name="Houbraken J."/>
            <person name="Oakley B."/>
            <person name="Pocsi I."/>
            <person name="Scazzocchio C."/>
            <person name="Seiboth B."/>
            <person name="vanKuyk P.A."/>
            <person name="Wortman J."/>
            <person name="Dyer P.S."/>
            <person name="Grigoriev I.V."/>
        </authorList>
    </citation>
    <scope>NUCLEOTIDE SEQUENCE [LARGE SCALE GENOMIC DNA]</scope>
    <source>
        <strain evidence="3">DTO 134E9</strain>
    </source>
</reference>
<evidence type="ECO:0000313" key="2">
    <source>
        <dbReference type="EMBL" id="OJJ34882.1"/>
    </source>
</evidence>
<evidence type="ECO:0000313" key="3">
    <source>
        <dbReference type="Proteomes" id="UP000184383"/>
    </source>
</evidence>
<protein>
    <submittedName>
        <fullName evidence="2">Uncharacterized protein</fullName>
    </submittedName>
</protein>
<proteinExistence type="predicted"/>
<dbReference type="STRING" id="1073089.A0A1L9RIX2"/>
<dbReference type="GeneID" id="63751074"/>
<accession>A0A1L9RIX2</accession>
<dbReference type="AlphaFoldDB" id="A0A1L9RIX2"/>
<feature type="region of interest" description="Disordered" evidence="1">
    <location>
        <begin position="37"/>
        <end position="119"/>
    </location>
</feature>
<feature type="compositionally biased region" description="Low complexity" evidence="1">
    <location>
        <begin position="93"/>
        <end position="107"/>
    </location>
</feature>